<keyword evidence="1" id="KW-0175">Coiled coil</keyword>
<protein>
    <submittedName>
        <fullName evidence="2">Uncharacterized protein</fullName>
    </submittedName>
</protein>
<comment type="caution">
    <text evidence="2">The sequence shown here is derived from an EMBL/GenBank/DDBJ whole genome shotgun (WGS) entry which is preliminary data.</text>
</comment>
<sequence>WKADIREYEEKIVEAKEQIAQKEIKKQEFDAQAVEVPRAKIEELAHVGIQHYSNGLVISSEVDHLTNENNVL</sequence>
<feature type="coiled-coil region" evidence="1">
    <location>
        <begin position="5"/>
        <end position="32"/>
    </location>
</feature>
<name>A0A392T7L5_9FABA</name>
<evidence type="ECO:0000313" key="2">
    <source>
        <dbReference type="EMBL" id="MCI56150.1"/>
    </source>
</evidence>
<accession>A0A392T7L5</accession>
<keyword evidence="3" id="KW-1185">Reference proteome</keyword>
<proteinExistence type="predicted"/>
<dbReference type="EMBL" id="LXQA010507948">
    <property type="protein sequence ID" value="MCI56150.1"/>
    <property type="molecule type" value="Genomic_DNA"/>
</dbReference>
<dbReference type="Proteomes" id="UP000265520">
    <property type="component" value="Unassembled WGS sequence"/>
</dbReference>
<dbReference type="AlphaFoldDB" id="A0A392T7L5"/>
<organism evidence="2 3">
    <name type="scientific">Trifolium medium</name>
    <dbReference type="NCBI Taxonomy" id="97028"/>
    <lineage>
        <taxon>Eukaryota</taxon>
        <taxon>Viridiplantae</taxon>
        <taxon>Streptophyta</taxon>
        <taxon>Embryophyta</taxon>
        <taxon>Tracheophyta</taxon>
        <taxon>Spermatophyta</taxon>
        <taxon>Magnoliopsida</taxon>
        <taxon>eudicotyledons</taxon>
        <taxon>Gunneridae</taxon>
        <taxon>Pentapetalae</taxon>
        <taxon>rosids</taxon>
        <taxon>fabids</taxon>
        <taxon>Fabales</taxon>
        <taxon>Fabaceae</taxon>
        <taxon>Papilionoideae</taxon>
        <taxon>50 kb inversion clade</taxon>
        <taxon>NPAAA clade</taxon>
        <taxon>Hologalegina</taxon>
        <taxon>IRL clade</taxon>
        <taxon>Trifolieae</taxon>
        <taxon>Trifolium</taxon>
    </lineage>
</organism>
<feature type="non-terminal residue" evidence="2">
    <location>
        <position position="1"/>
    </location>
</feature>
<evidence type="ECO:0000256" key="1">
    <source>
        <dbReference type="SAM" id="Coils"/>
    </source>
</evidence>
<evidence type="ECO:0000313" key="3">
    <source>
        <dbReference type="Proteomes" id="UP000265520"/>
    </source>
</evidence>
<reference evidence="2 3" key="1">
    <citation type="journal article" date="2018" name="Front. Plant Sci.">
        <title>Red Clover (Trifolium pratense) and Zigzag Clover (T. medium) - A Picture of Genomic Similarities and Differences.</title>
        <authorList>
            <person name="Dluhosova J."/>
            <person name="Istvanek J."/>
            <person name="Nedelnik J."/>
            <person name="Repkova J."/>
        </authorList>
    </citation>
    <scope>NUCLEOTIDE SEQUENCE [LARGE SCALE GENOMIC DNA]</scope>
    <source>
        <strain evidence="3">cv. 10/8</strain>
        <tissue evidence="2">Leaf</tissue>
    </source>
</reference>